<reference evidence="5 6" key="2">
    <citation type="submission" date="2018-06" db="EMBL/GenBank/DDBJ databases">
        <authorList>
            <person name="Zhirakovskaya E."/>
        </authorList>
    </citation>
    <scope>NUCLEOTIDE SEQUENCE [LARGE SCALE GENOMIC DNA]</scope>
    <source>
        <strain evidence="5 6">FBKL4.011</strain>
    </source>
</reference>
<dbReference type="InterPro" id="IPR027417">
    <property type="entry name" value="P-loop_NTPase"/>
</dbReference>
<dbReference type="CDD" id="cd00009">
    <property type="entry name" value="AAA"/>
    <property type="match status" value="1"/>
</dbReference>
<dbReference type="AlphaFoldDB" id="A0A364K2A4"/>
<feature type="domain" description="AAA+ ATPase" evidence="4">
    <location>
        <begin position="85"/>
        <end position="223"/>
    </location>
</feature>
<comment type="similarity">
    <text evidence="1">Belongs to the CbxX/CfxQ family.</text>
</comment>
<evidence type="ECO:0000259" key="4">
    <source>
        <dbReference type="SMART" id="SM00382"/>
    </source>
</evidence>
<keyword evidence="3" id="KW-0067">ATP-binding</keyword>
<gene>
    <name evidence="5" type="primary">spoVK</name>
    <name evidence="5" type="ORF">DL897_14085</name>
</gene>
<keyword evidence="2" id="KW-0547">Nucleotide-binding</keyword>
<dbReference type="GO" id="GO:0016887">
    <property type="term" value="F:ATP hydrolysis activity"/>
    <property type="evidence" value="ECO:0007669"/>
    <property type="project" value="InterPro"/>
</dbReference>
<dbReference type="RefSeq" id="WP_113659780.1">
    <property type="nucleotide sequence ID" value="NZ_KZ845671.1"/>
</dbReference>
<dbReference type="PANTHER" id="PTHR43392:SF2">
    <property type="entry name" value="AAA-TYPE ATPASE FAMILY PROTEIN _ ANKYRIN REPEAT FAMILY PROTEIN"/>
    <property type="match status" value="1"/>
</dbReference>
<sequence>MTHRMLKQEVKHRIHVVFDRESKGMQMHYPQMESHLEEESPLENCLAQLNRLVGLTQIREFVKEIYAWLEINKRRRAVGLMTEQQVLHMVFTGNPGTGKTTVARILAQLFKEIGILSKGHLIEVERADLVGEYIGHTAQKTREHVKKALGGILFIDEAYSLARGGEKDFGKEAIDTLVKSMEDYRNHFILILAGYSEEMEYFLRMNPGLPSRFPIHLHFPDFSKEQLMQITEKMLRERQYRLSLAAAEKFKNHLINMVSKSDQPFGNARYIRNVIEQAIRHHAVRLLRMRYPSKDELMTIHSEDLVFSSHRKEQKVHSWYN</sequence>
<dbReference type="SMART" id="SM00382">
    <property type="entry name" value="AAA"/>
    <property type="match status" value="1"/>
</dbReference>
<dbReference type="Pfam" id="PF00004">
    <property type="entry name" value="AAA"/>
    <property type="match status" value="1"/>
</dbReference>
<dbReference type="SUPFAM" id="SSF52540">
    <property type="entry name" value="P-loop containing nucleoside triphosphate hydrolases"/>
    <property type="match status" value="1"/>
</dbReference>
<evidence type="ECO:0000313" key="5">
    <source>
        <dbReference type="EMBL" id="RAL22537.1"/>
    </source>
</evidence>
<dbReference type="Proteomes" id="UP000251213">
    <property type="component" value="Unassembled WGS sequence"/>
</dbReference>
<dbReference type="EMBL" id="QJKK01000009">
    <property type="protein sequence ID" value="RAL22537.1"/>
    <property type="molecule type" value="Genomic_DNA"/>
</dbReference>
<accession>A0A364K2A4</accession>
<dbReference type="NCBIfam" id="TIGR02881">
    <property type="entry name" value="spore_V_K"/>
    <property type="match status" value="1"/>
</dbReference>
<dbReference type="InterPro" id="IPR003593">
    <property type="entry name" value="AAA+_ATPase"/>
</dbReference>
<evidence type="ECO:0000256" key="3">
    <source>
        <dbReference type="ARBA" id="ARBA00022840"/>
    </source>
</evidence>
<proteinExistence type="inferred from homology"/>
<dbReference type="InterPro" id="IPR003959">
    <property type="entry name" value="ATPase_AAA_core"/>
</dbReference>
<protein>
    <submittedName>
        <fullName evidence="5">Stage V sporulation protein K</fullName>
    </submittedName>
</protein>
<dbReference type="PANTHER" id="PTHR43392">
    <property type="entry name" value="AAA-TYPE ATPASE FAMILY PROTEIN / ANKYRIN REPEAT FAMILY PROTEIN"/>
    <property type="match status" value="1"/>
</dbReference>
<organism evidence="5 6">
    <name type="scientific">Thermoflavimicrobium daqui</name>
    <dbReference type="NCBI Taxonomy" id="2137476"/>
    <lineage>
        <taxon>Bacteria</taxon>
        <taxon>Bacillati</taxon>
        <taxon>Bacillota</taxon>
        <taxon>Bacilli</taxon>
        <taxon>Bacillales</taxon>
        <taxon>Thermoactinomycetaceae</taxon>
        <taxon>Thermoflavimicrobium</taxon>
    </lineage>
</organism>
<dbReference type="InterPro" id="IPR041627">
    <property type="entry name" value="AAA_lid_6"/>
</dbReference>
<dbReference type="Gene3D" id="3.40.50.300">
    <property type="entry name" value="P-loop containing nucleotide triphosphate hydrolases"/>
    <property type="match status" value="1"/>
</dbReference>
<keyword evidence="6" id="KW-1185">Reference proteome</keyword>
<evidence type="ECO:0000313" key="6">
    <source>
        <dbReference type="Proteomes" id="UP000251213"/>
    </source>
</evidence>
<comment type="caution">
    <text evidence="5">The sequence shown here is derived from an EMBL/GenBank/DDBJ whole genome shotgun (WGS) entry which is preliminary data.</text>
</comment>
<dbReference type="Pfam" id="PF17866">
    <property type="entry name" value="AAA_lid_6"/>
    <property type="match status" value="1"/>
</dbReference>
<dbReference type="InterPro" id="IPR000641">
    <property type="entry name" value="CbxX/CfxQ"/>
</dbReference>
<name>A0A364K2A4_9BACL</name>
<evidence type="ECO:0000256" key="1">
    <source>
        <dbReference type="ARBA" id="ARBA00010378"/>
    </source>
</evidence>
<dbReference type="Gene3D" id="1.10.8.60">
    <property type="match status" value="1"/>
</dbReference>
<dbReference type="InterPro" id="IPR014232">
    <property type="entry name" value="Spore_V_K"/>
</dbReference>
<reference evidence="5 6" key="1">
    <citation type="submission" date="2018-06" db="EMBL/GenBank/DDBJ databases">
        <title>Thermoflavimicrobium daqus sp. nov., a thermophilic microbe isolated from Moutai-flavour Daqu.</title>
        <authorList>
            <person name="Wang X."/>
            <person name="Zhou H."/>
        </authorList>
    </citation>
    <scope>NUCLEOTIDE SEQUENCE [LARGE SCALE GENOMIC DNA]</scope>
    <source>
        <strain evidence="5 6">FBKL4.011</strain>
    </source>
</reference>
<dbReference type="PRINTS" id="PR00819">
    <property type="entry name" value="CBXCFQXSUPER"/>
</dbReference>
<dbReference type="OrthoDB" id="9806903at2"/>
<dbReference type="FunFam" id="3.40.50.300:FF:000216">
    <property type="entry name" value="Type VII secretion ATPase EccA"/>
    <property type="match status" value="1"/>
</dbReference>
<dbReference type="InterPro" id="IPR050773">
    <property type="entry name" value="CbxX/CfxQ_RuBisCO_ESX"/>
</dbReference>
<dbReference type="GO" id="GO:0005524">
    <property type="term" value="F:ATP binding"/>
    <property type="evidence" value="ECO:0007669"/>
    <property type="project" value="UniProtKB-KW"/>
</dbReference>
<evidence type="ECO:0000256" key="2">
    <source>
        <dbReference type="ARBA" id="ARBA00022741"/>
    </source>
</evidence>